<dbReference type="AlphaFoldDB" id="A0AAF3F8Y7"/>
<accession>A0AAF3F8Y7</accession>
<sequence length="118" mass="13634">MSIFTIFPYPKEDEEKLTRKECPHCLKKLDEKPVERVPENPTLNERIWGRWRVNHLSSGASRVTNHLSALFANHTNAQPILSQEIVVDCGIRSAMFCAWRAVGALSEERQFEEILKNQ</sequence>
<evidence type="ECO:0000313" key="1">
    <source>
        <dbReference type="Proteomes" id="UP000887575"/>
    </source>
</evidence>
<dbReference type="WBParaSite" id="MBELARI_LOCUS3300">
    <property type="protein sequence ID" value="MBELARI_LOCUS3300"/>
    <property type="gene ID" value="MBELARI_LOCUS3300"/>
</dbReference>
<organism evidence="1 2">
    <name type="scientific">Mesorhabditis belari</name>
    <dbReference type="NCBI Taxonomy" id="2138241"/>
    <lineage>
        <taxon>Eukaryota</taxon>
        <taxon>Metazoa</taxon>
        <taxon>Ecdysozoa</taxon>
        <taxon>Nematoda</taxon>
        <taxon>Chromadorea</taxon>
        <taxon>Rhabditida</taxon>
        <taxon>Rhabditina</taxon>
        <taxon>Rhabditomorpha</taxon>
        <taxon>Rhabditoidea</taxon>
        <taxon>Rhabditidae</taxon>
        <taxon>Mesorhabditinae</taxon>
        <taxon>Mesorhabditis</taxon>
    </lineage>
</organism>
<name>A0AAF3F8Y7_9BILA</name>
<evidence type="ECO:0000313" key="2">
    <source>
        <dbReference type="WBParaSite" id="MBELARI_LOCUS3300"/>
    </source>
</evidence>
<keyword evidence="1" id="KW-1185">Reference proteome</keyword>
<protein>
    <submittedName>
        <fullName evidence="2">Uncharacterized protein</fullName>
    </submittedName>
</protein>
<reference evidence="2" key="1">
    <citation type="submission" date="2024-02" db="UniProtKB">
        <authorList>
            <consortium name="WormBaseParasite"/>
        </authorList>
    </citation>
    <scope>IDENTIFICATION</scope>
</reference>
<proteinExistence type="predicted"/>
<dbReference type="Proteomes" id="UP000887575">
    <property type="component" value="Unassembled WGS sequence"/>
</dbReference>